<dbReference type="Proteomes" id="UP000623467">
    <property type="component" value="Unassembled WGS sequence"/>
</dbReference>
<protein>
    <submittedName>
        <fullName evidence="2">Nudix hydrolase domain-containing protein</fullName>
    </submittedName>
</protein>
<dbReference type="SUPFAM" id="SSF55811">
    <property type="entry name" value="Nudix"/>
    <property type="match status" value="1"/>
</dbReference>
<keyword evidence="3" id="KW-1185">Reference proteome</keyword>
<sequence>MSQKDQTCLSASICISKFTNFIPSALFPKAKLAAVLILLFEEAGQLRVLLTTRSKDLRTHAGQTALPGGRVDESDITPIQTAASPQYREAHEEVALPLNSPLIRTLGTLRPFVSLHGLIVTPVVALLADPSIISTLKAAEAEVAGIFTHPLEAILDPALSRKEPLVSPGEDWIYDTELHNTTDSVFPFLKDSTYRMHRFRSCATPIKGLTADILIHAAEVAFGRPPEYDRWAEGQPRTFATISQCFA</sequence>
<dbReference type="InterPro" id="IPR000086">
    <property type="entry name" value="NUDIX_hydrolase_dom"/>
</dbReference>
<dbReference type="Pfam" id="PF00293">
    <property type="entry name" value="NUDIX"/>
    <property type="match status" value="1"/>
</dbReference>
<comment type="caution">
    <text evidence="2">The sequence shown here is derived from an EMBL/GenBank/DDBJ whole genome shotgun (WGS) entry which is preliminary data.</text>
</comment>
<dbReference type="InterPro" id="IPR045121">
    <property type="entry name" value="CoAse"/>
</dbReference>
<dbReference type="PANTHER" id="PTHR12992">
    <property type="entry name" value="NUDIX HYDROLASE"/>
    <property type="match status" value="1"/>
</dbReference>
<feature type="domain" description="Nudix hydrolase" evidence="1">
    <location>
        <begin position="30"/>
        <end position="171"/>
    </location>
</feature>
<dbReference type="InterPro" id="IPR015797">
    <property type="entry name" value="NUDIX_hydrolase-like_dom_sf"/>
</dbReference>
<accession>A0A8H6XZW1</accession>
<dbReference type="CDD" id="cd03426">
    <property type="entry name" value="NUDIX_CoAse_Nudt7"/>
    <property type="match status" value="1"/>
</dbReference>
<evidence type="ECO:0000313" key="3">
    <source>
        <dbReference type="Proteomes" id="UP000623467"/>
    </source>
</evidence>
<evidence type="ECO:0000259" key="1">
    <source>
        <dbReference type="PROSITE" id="PS51462"/>
    </source>
</evidence>
<dbReference type="PANTHER" id="PTHR12992:SF45">
    <property type="entry name" value="NUDIX HYDROLASE DOMAIN-CONTAINING PROTEIN"/>
    <property type="match status" value="1"/>
</dbReference>
<dbReference type="EMBL" id="JACAZH010000013">
    <property type="protein sequence ID" value="KAF7351408.1"/>
    <property type="molecule type" value="Genomic_DNA"/>
</dbReference>
<dbReference type="Gene3D" id="3.90.79.10">
    <property type="entry name" value="Nucleoside Triphosphate Pyrophosphohydrolase"/>
    <property type="match status" value="1"/>
</dbReference>
<dbReference type="GO" id="GO:0015938">
    <property type="term" value="P:coenzyme A catabolic process"/>
    <property type="evidence" value="ECO:0007669"/>
    <property type="project" value="TreeGrafter"/>
</dbReference>
<reference evidence="2" key="1">
    <citation type="submission" date="2020-05" db="EMBL/GenBank/DDBJ databases">
        <title>Mycena genomes resolve the evolution of fungal bioluminescence.</title>
        <authorList>
            <person name="Tsai I.J."/>
        </authorList>
    </citation>
    <scope>NUCLEOTIDE SEQUENCE</scope>
    <source>
        <strain evidence="2">160909Yilan</strain>
    </source>
</reference>
<name>A0A8H6XZW1_9AGAR</name>
<dbReference type="OrthoDB" id="10260614at2759"/>
<dbReference type="GO" id="GO:0010945">
    <property type="term" value="F:coenzyme A diphosphatase activity"/>
    <property type="evidence" value="ECO:0007669"/>
    <property type="project" value="InterPro"/>
</dbReference>
<proteinExistence type="predicted"/>
<dbReference type="PROSITE" id="PS51462">
    <property type="entry name" value="NUDIX"/>
    <property type="match status" value="1"/>
</dbReference>
<gene>
    <name evidence="2" type="ORF">MSAN_01572700</name>
</gene>
<organism evidence="2 3">
    <name type="scientific">Mycena sanguinolenta</name>
    <dbReference type="NCBI Taxonomy" id="230812"/>
    <lineage>
        <taxon>Eukaryota</taxon>
        <taxon>Fungi</taxon>
        <taxon>Dikarya</taxon>
        <taxon>Basidiomycota</taxon>
        <taxon>Agaricomycotina</taxon>
        <taxon>Agaricomycetes</taxon>
        <taxon>Agaricomycetidae</taxon>
        <taxon>Agaricales</taxon>
        <taxon>Marasmiineae</taxon>
        <taxon>Mycenaceae</taxon>
        <taxon>Mycena</taxon>
    </lineage>
</organism>
<keyword evidence="2" id="KW-0378">Hydrolase</keyword>
<dbReference type="AlphaFoldDB" id="A0A8H6XZW1"/>
<evidence type="ECO:0000313" key="2">
    <source>
        <dbReference type="EMBL" id="KAF7351408.1"/>
    </source>
</evidence>